<dbReference type="EMBL" id="RRCN01000001">
    <property type="protein sequence ID" value="RRJ63309.1"/>
    <property type="molecule type" value="Genomic_DNA"/>
</dbReference>
<dbReference type="RefSeq" id="WP_128631152.1">
    <property type="nucleotide sequence ID" value="NZ_RRCN01000001.1"/>
</dbReference>
<gene>
    <name evidence="1" type="ORF">EHV15_10540</name>
</gene>
<protein>
    <submittedName>
        <fullName evidence="1">Uncharacterized protein</fullName>
    </submittedName>
</protein>
<reference evidence="1 2" key="1">
    <citation type="submission" date="2018-11" db="EMBL/GenBank/DDBJ databases">
        <title>Genome sequencing of Paenibacillus sp. KCOM 3021 (= ChDC PVNT-B20).</title>
        <authorList>
            <person name="Kook J.-K."/>
            <person name="Park S.-N."/>
            <person name="Lim Y.K."/>
        </authorList>
    </citation>
    <scope>NUCLEOTIDE SEQUENCE [LARGE SCALE GENOMIC DNA]</scope>
    <source>
        <strain evidence="1 2">KCOM 3021</strain>
    </source>
</reference>
<comment type="caution">
    <text evidence="1">The sequence shown here is derived from an EMBL/GenBank/DDBJ whole genome shotgun (WGS) entry which is preliminary data.</text>
</comment>
<organism evidence="1 2">
    <name type="scientific">Paenibacillus oralis</name>
    <dbReference type="NCBI Taxonomy" id="2490856"/>
    <lineage>
        <taxon>Bacteria</taxon>
        <taxon>Bacillati</taxon>
        <taxon>Bacillota</taxon>
        <taxon>Bacilli</taxon>
        <taxon>Bacillales</taxon>
        <taxon>Paenibacillaceae</taxon>
        <taxon>Paenibacillus</taxon>
    </lineage>
</organism>
<name>A0A3P3U120_9BACL</name>
<evidence type="ECO:0000313" key="1">
    <source>
        <dbReference type="EMBL" id="RRJ63309.1"/>
    </source>
</evidence>
<sequence length="75" mass="8643">MFNAGAENKWFLQGLALLLLFSLSALIHLSQKDSYSKISDLHIKQLSEKEHIEILDVAIKTDLNKPFSYVYYKRG</sequence>
<keyword evidence="2" id="KW-1185">Reference proteome</keyword>
<accession>A0A3P3U120</accession>
<proteinExistence type="predicted"/>
<dbReference type="Proteomes" id="UP000267017">
    <property type="component" value="Unassembled WGS sequence"/>
</dbReference>
<evidence type="ECO:0000313" key="2">
    <source>
        <dbReference type="Proteomes" id="UP000267017"/>
    </source>
</evidence>
<dbReference type="OrthoDB" id="9925960at2"/>
<dbReference type="AlphaFoldDB" id="A0A3P3U120"/>